<dbReference type="Proteomes" id="UP000016927">
    <property type="component" value="Unassembled WGS sequence"/>
</dbReference>
<organism evidence="1 2">
    <name type="scientific">Nosema bombycis (strain CQ1 / CVCC 102059)</name>
    <name type="common">Microsporidian parasite</name>
    <name type="synonym">Pebrine of silkworm</name>
    <dbReference type="NCBI Taxonomy" id="578461"/>
    <lineage>
        <taxon>Eukaryota</taxon>
        <taxon>Fungi</taxon>
        <taxon>Fungi incertae sedis</taxon>
        <taxon>Microsporidia</taxon>
        <taxon>Nosematidae</taxon>
        <taxon>Nosema</taxon>
    </lineage>
</organism>
<dbReference type="AlphaFoldDB" id="R0M1Y1"/>
<gene>
    <name evidence="1" type="ORF">NBO_582g0003</name>
</gene>
<reference evidence="1 2" key="1">
    <citation type="journal article" date="2013" name="BMC Genomics">
        <title>Comparative genomics of parasitic silkworm microsporidia reveal an association between genome expansion and host adaptation.</title>
        <authorList>
            <person name="Pan G."/>
            <person name="Xu J."/>
            <person name="Li T."/>
            <person name="Xia Q."/>
            <person name="Liu S.L."/>
            <person name="Zhang G."/>
            <person name="Li S."/>
            <person name="Li C."/>
            <person name="Liu H."/>
            <person name="Yang L."/>
            <person name="Liu T."/>
            <person name="Zhang X."/>
            <person name="Wu Z."/>
            <person name="Fan W."/>
            <person name="Dang X."/>
            <person name="Xiang H."/>
            <person name="Tao M."/>
            <person name="Li Y."/>
            <person name="Hu J."/>
            <person name="Li Z."/>
            <person name="Lin L."/>
            <person name="Luo J."/>
            <person name="Geng L."/>
            <person name="Wang L."/>
            <person name="Long M."/>
            <person name="Wan Y."/>
            <person name="He N."/>
            <person name="Zhang Z."/>
            <person name="Lu C."/>
            <person name="Keeling P.J."/>
            <person name="Wang J."/>
            <person name="Xiang Z."/>
            <person name="Zhou Z."/>
        </authorList>
    </citation>
    <scope>NUCLEOTIDE SEQUENCE [LARGE SCALE GENOMIC DNA]</scope>
    <source>
        <strain evidence="2">CQ1 / CVCC 102059</strain>
    </source>
</reference>
<evidence type="ECO:0000313" key="2">
    <source>
        <dbReference type="Proteomes" id="UP000016927"/>
    </source>
</evidence>
<protein>
    <submittedName>
        <fullName evidence="1">Uncharacterized protein</fullName>
    </submittedName>
</protein>
<proteinExistence type="predicted"/>
<dbReference type="VEuPathDB" id="MicrosporidiaDB:NBO_582g0003"/>
<dbReference type="HOGENOM" id="CLU_2794584_0_0_1"/>
<name>R0M1Y1_NOSB1</name>
<keyword evidence="2" id="KW-1185">Reference proteome</keyword>
<dbReference type="EMBL" id="KB909489">
    <property type="protein sequence ID" value="EOB12034.1"/>
    <property type="molecule type" value="Genomic_DNA"/>
</dbReference>
<accession>R0M1Y1</accession>
<evidence type="ECO:0000313" key="1">
    <source>
        <dbReference type="EMBL" id="EOB12034.1"/>
    </source>
</evidence>
<sequence length="68" mass="7681">MLGTYLHEKMMNLKSLKKTKMMKNMKTNWNLNCHMENVSYVSCDDVLVCGMVGKALDDDVGVHMVGKA</sequence>